<name>A0ABQ3QRZ5_9ACTN</name>
<dbReference type="EMBL" id="BNDY01000017">
    <property type="protein sequence ID" value="GHI40020.1"/>
    <property type="molecule type" value="Genomic_DNA"/>
</dbReference>
<proteinExistence type="predicted"/>
<reference evidence="1" key="1">
    <citation type="submission" date="2024-05" db="EMBL/GenBank/DDBJ databases">
        <title>Whole genome shotgun sequence of Streptomyces violascens NBRC 12920.</title>
        <authorList>
            <person name="Komaki H."/>
            <person name="Tamura T."/>
        </authorList>
    </citation>
    <scope>NUCLEOTIDE SEQUENCE</scope>
    <source>
        <strain evidence="1">NBRC 12920</strain>
    </source>
</reference>
<gene>
    <name evidence="1" type="ORF">Sviol_44280</name>
</gene>
<dbReference type="SUPFAM" id="SSF48576">
    <property type="entry name" value="Terpenoid synthases"/>
    <property type="match status" value="1"/>
</dbReference>
<dbReference type="Proteomes" id="UP001050808">
    <property type="component" value="Unassembled WGS sequence"/>
</dbReference>
<evidence type="ECO:0000313" key="2">
    <source>
        <dbReference type="Proteomes" id="UP001050808"/>
    </source>
</evidence>
<keyword evidence="2" id="KW-1185">Reference proteome</keyword>
<dbReference type="Gene3D" id="1.10.600.10">
    <property type="entry name" value="Farnesyl Diphosphate Synthase"/>
    <property type="match status" value="1"/>
</dbReference>
<dbReference type="InterPro" id="IPR008949">
    <property type="entry name" value="Isoprenoid_synthase_dom_sf"/>
</dbReference>
<protein>
    <submittedName>
        <fullName evidence="1">Uncharacterized protein</fullName>
    </submittedName>
</protein>
<comment type="caution">
    <text evidence="1">The sequence shown here is derived from an EMBL/GenBank/DDBJ whole genome shotgun (WGS) entry which is preliminary data.</text>
</comment>
<dbReference type="RefSeq" id="WP_189959302.1">
    <property type="nucleotide sequence ID" value="NZ_BMUA01000001.1"/>
</dbReference>
<organism evidence="1 2">
    <name type="scientific">Streptomyces violascens</name>
    <dbReference type="NCBI Taxonomy" id="67381"/>
    <lineage>
        <taxon>Bacteria</taxon>
        <taxon>Bacillati</taxon>
        <taxon>Actinomycetota</taxon>
        <taxon>Actinomycetes</taxon>
        <taxon>Kitasatosporales</taxon>
        <taxon>Streptomycetaceae</taxon>
        <taxon>Streptomyces</taxon>
    </lineage>
</organism>
<evidence type="ECO:0000313" key="1">
    <source>
        <dbReference type="EMBL" id="GHI40020.1"/>
    </source>
</evidence>
<accession>A0ABQ3QRZ5</accession>
<sequence>MTAASEAGFLVAAIDNDRYSYFKEQALGQRKYNLASALQADDPTLNSHDAWEQAIVIRDRILALYLLLRDKALETADPEMRRYFTGIDLSVAGNMPFSRTALRYLDPEAAGAVRATTERPAHASSGAVPAYPLVTRWADVLRAQHRPTDR</sequence>